<protein>
    <submittedName>
        <fullName evidence="1">DUF2515 family protein</fullName>
    </submittedName>
</protein>
<gene>
    <name evidence="1" type="ORF">Q8G35_26525</name>
</gene>
<dbReference type="InterPro" id="IPR019658">
    <property type="entry name" value="DUF2515"/>
</dbReference>
<dbReference type="AlphaFoldDB" id="A0AA90SIK4"/>
<evidence type="ECO:0000313" key="2">
    <source>
        <dbReference type="Proteomes" id="UP001178277"/>
    </source>
</evidence>
<name>A0AA90SIK4_9BACI</name>
<comment type="caution">
    <text evidence="1">The sequence shown here is derived from an EMBL/GenBank/DDBJ whole genome shotgun (WGS) entry which is preliminary data.</text>
</comment>
<dbReference type="EMBL" id="JAUUTP010000052">
    <property type="protein sequence ID" value="MDP1421813.1"/>
    <property type="molecule type" value="Genomic_DNA"/>
</dbReference>
<evidence type="ECO:0000313" key="1">
    <source>
        <dbReference type="EMBL" id="MDP1421813.1"/>
    </source>
</evidence>
<sequence>MLPQYLQKLIGKPPVKTKPIIDAEKYDTLRSRLQKELFQPFDGSKAFFPEETALIKSIRTETTVLNRNNITRTQAYLAFYNRNPEVHWAFLAHMVSRNGGYHMTDLKSSSMTRLLDNAERQKFFLFLERANSAIFADAFPQLLLYEHSKLKEFPLKRYLPVFRISRFMAPIWESFIEEPHSPLLTTALIINEQRMLQERILKRTRHGEILRRLDFQLQEYLGFVKVIFPYEKKRNGLHSLTGLTVERFADPKQRIETGKLLYELLFQHPVVFRGVGQFTKEVPHTGSREDYWGSIYTSDASTSKNDKIYSPTLHDAWADQRFFPPPSIDWFTNESFIEDLRSTPIIKKADLTNKVLENVNQLKTLNGMKAIF</sequence>
<reference evidence="1" key="1">
    <citation type="submission" date="2023-07" db="EMBL/GenBank/DDBJ databases">
        <title>Murine gut Bacillus species.</title>
        <authorList>
            <person name="Gutman E."/>
            <person name="Hashuel R."/>
            <person name="Litvak Y."/>
        </authorList>
    </citation>
    <scope>NUCLEOTIDE SEQUENCE</scope>
    <source>
        <strain evidence="1">RU283</strain>
    </source>
</reference>
<dbReference type="Proteomes" id="UP001178277">
    <property type="component" value="Unassembled WGS sequence"/>
</dbReference>
<dbReference type="Pfam" id="PF10720">
    <property type="entry name" value="DUF2515"/>
    <property type="match status" value="1"/>
</dbReference>
<accession>A0AA90SIK4</accession>
<dbReference type="RefSeq" id="WP_305162796.1">
    <property type="nucleotide sequence ID" value="NZ_JAUUTP010000052.1"/>
</dbReference>
<proteinExistence type="predicted"/>
<organism evidence="1 2">
    <name type="scientific">Peribacillus simplex</name>
    <dbReference type="NCBI Taxonomy" id="1478"/>
    <lineage>
        <taxon>Bacteria</taxon>
        <taxon>Bacillati</taxon>
        <taxon>Bacillota</taxon>
        <taxon>Bacilli</taxon>
        <taxon>Bacillales</taxon>
        <taxon>Bacillaceae</taxon>
        <taxon>Peribacillus</taxon>
    </lineage>
</organism>